<sequence>MTHNAVKNNIAIAKSPSGLLRACNVAKGYAPKPMHAFCLFYTYNDQNNPQQAQTLCAPNTPKMLFRIKKM</sequence>
<organism evidence="1 2">
    <name type="scientific">Hallella faecis</name>
    <dbReference type="NCBI Taxonomy" id="2841596"/>
    <lineage>
        <taxon>Bacteria</taxon>
        <taxon>Pseudomonadati</taxon>
        <taxon>Bacteroidota</taxon>
        <taxon>Bacteroidia</taxon>
        <taxon>Bacteroidales</taxon>
        <taxon>Prevotellaceae</taxon>
        <taxon>Hallella</taxon>
    </lineage>
</organism>
<gene>
    <name evidence="1" type="ORF">AAAT34_08530</name>
</gene>
<comment type="caution">
    <text evidence="1">The sequence shown here is derived from an EMBL/GenBank/DDBJ whole genome shotgun (WGS) entry which is preliminary data.</text>
</comment>
<dbReference type="Proteomes" id="UP001487296">
    <property type="component" value="Unassembled WGS sequence"/>
</dbReference>
<evidence type="ECO:0000313" key="1">
    <source>
        <dbReference type="EMBL" id="MEQ2487097.1"/>
    </source>
</evidence>
<reference evidence="1 2" key="1">
    <citation type="submission" date="2024-04" db="EMBL/GenBank/DDBJ databases">
        <title>Human intestinal bacterial collection.</title>
        <authorList>
            <person name="Pauvert C."/>
            <person name="Hitch T.C.A."/>
            <person name="Clavel T."/>
        </authorList>
    </citation>
    <scope>NUCLEOTIDE SEQUENCE [LARGE SCALE GENOMIC DNA]</scope>
    <source>
        <strain evidence="1 2">CLA-AA-H145</strain>
    </source>
</reference>
<protein>
    <submittedName>
        <fullName evidence="1">Uncharacterized protein</fullName>
    </submittedName>
</protein>
<keyword evidence="2" id="KW-1185">Reference proteome</keyword>
<dbReference type="RefSeq" id="WP_215760902.1">
    <property type="nucleotide sequence ID" value="NZ_JAHKBE010000093.1"/>
</dbReference>
<accession>A0ABV1FRS2</accession>
<proteinExistence type="predicted"/>
<evidence type="ECO:0000313" key="2">
    <source>
        <dbReference type="Proteomes" id="UP001487296"/>
    </source>
</evidence>
<name>A0ABV1FRS2_9BACT</name>
<dbReference type="EMBL" id="JBBNFP010000032">
    <property type="protein sequence ID" value="MEQ2487097.1"/>
    <property type="molecule type" value="Genomic_DNA"/>
</dbReference>